<evidence type="ECO:0000313" key="3">
    <source>
        <dbReference type="Proteomes" id="UP000494040"/>
    </source>
</evidence>
<feature type="region of interest" description="Disordered" evidence="1">
    <location>
        <begin position="205"/>
        <end position="252"/>
    </location>
</feature>
<sequence length="414" mass="45769">MDSSQEGLFSKKSELDVTTLNGDVEDDSLLFQHLVSQNTGNDENVLAMWDCANFDETLLDSASTTNKEESTAINEPGSSFDNEAGSSTLLWNFVEQLEEQNEPTCYPDHLSSASWPLHKSEEVQSEDSTLERVSVLPGFETLKRPFLRLPESTKMDTTQHWVNEGEYKLDEFINDSSLLTEEGRSEVATSSELMVIKNIVNEVTSTSTEEARRPDENHSVRSSTIPAPIRRHSPTLTGLSRQVSPYPPRGTWQCDASQAEPYTISGYSRTNSTFSSAFNVHSDVSGRWDLAGLLLDSAREKTQMETTSPDVICPPAPTRPTRSKLTDILQSHHCLPIPRSGTSFRFQTSESIQTSTKHFPASLTVSSSLHTNGANFESTSPFYTSHPLPALFESASTTTHDDTIVISSASEDEN</sequence>
<organism evidence="2 3">
    <name type="scientific">Cimex lectularius</name>
    <name type="common">Bed bug</name>
    <name type="synonym">Acanthia lectularia</name>
    <dbReference type="NCBI Taxonomy" id="79782"/>
    <lineage>
        <taxon>Eukaryota</taxon>
        <taxon>Metazoa</taxon>
        <taxon>Ecdysozoa</taxon>
        <taxon>Arthropoda</taxon>
        <taxon>Hexapoda</taxon>
        <taxon>Insecta</taxon>
        <taxon>Pterygota</taxon>
        <taxon>Neoptera</taxon>
        <taxon>Paraneoptera</taxon>
        <taxon>Hemiptera</taxon>
        <taxon>Heteroptera</taxon>
        <taxon>Panheteroptera</taxon>
        <taxon>Cimicomorpha</taxon>
        <taxon>Cimicidae</taxon>
        <taxon>Cimex</taxon>
    </lineage>
</organism>
<dbReference type="AlphaFoldDB" id="A0A8I6SAS9"/>
<dbReference type="Proteomes" id="UP000494040">
    <property type="component" value="Unassembled WGS sequence"/>
</dbReference>
<dbReference type="KEGG" id="clec:106673225"/>
<evidence type="ECO:0000256" key="1">
    <source>
        <dbReference type="SAM" id="MobiDB-lite"/>
    </source>
</evidence>
<proteinExistence type="predicted"/>
<keyword evidence="3" id="KW-1185">Reference proteome</keyword>
<protein>
    <submittedName>
        <fullName evidence="2">Uncharacterized protein</fullName>
    </submittedName>
</protein>
<dbReference type="GeneID" id="106673225"/>
<dbReference type="RefSeq" id="XP_014260739.1">
    <property type="nucleotide sequence ID" value="XM_014405253.1"/>
</dbReference>
<reference evidence="2" key="1">
    <citation type="submission" date="2022-01" db="UniProtKB">
        <authorList>
            <consortium name="EnsemblMetazoa"/>
        </authorList>
    </citation>
    <scope>IDENTIFICATION</scope>
</reference>
<dbReference type="EnsemblMetazoa" id="XM_014405253.1">
    <property type="protein sequence ID" value="XP_014260739.1"/>
    <property type="gene ID" value="LOC106673225"/>
</dbReference>
<evidence type="ECO:0000313" key="2">
    <source>
        <dbReference type="EnsemblMetazoa" id="XP_014260739.1"/>
    </source>
</evidence>
<feature type="region of interest" description="Disordered" evidence="1">
    <location>
        <begin position="62"/>
        <end position="81"/>
    </location>
</feature>
<feature type="compositionally biased region" description="Basic and acidic residues" evidence="1">
    <location>
        <begin position="209"/>
        <end position="219"/>
    </location>
</feature>
<name>A0A8I6SAS9_CIMLE</name>
<accession>A0A8I6SAS9</accession>
<feature type="compositionally biased region" description="Polar residues" evidence="1">
    <location>
        <begin position="234"/>
        <end position="243"/>
    </location>
</feature>